<dbReference type="OrthoDB" id="2013972at2759"/>
<gene>
    <name evidence="2" type="ORF">TRAPUB_12138</name>
</gene>
<dbReference type="Proteomes" id="UP000184267">
    <property type="component" value="Unassembled WGS sequence"/>
</dbReference>
<feature type="compositionally biased region" description="Basic and acidic residues" evidence="1">
    <location>
        <begin position="9"/>
        <end position="19"/>
    </location>
</feature>
<feature type="compositionally biased region" description="Acidic residues" evidence="1">
    <location>
        <begin position="27"/>
        <end position="40"/>
    </location>
</feature>
<evidence type="ECO:0000256" key="1">
    <source>
        <dbReference type="SAM" id="MobiDB-lite"/>
    </source>
</evidence>
<protein>
    <recommendedName>
        <fullName evidence="4">Methyltransferase domain-containing protein</fullName>
    </recommendedName>
</protein>
<evidence type="ECO:0000313" key="2">
    <source>
        <dbReference type="EMBL" id="OJT11338.1"/>
    </source>
</evidence>
<feature type="region of interest" description="Disordered" evidence="1">
    <location>
        <begin position="1"/>
        <end position="40"/>
    </location>
</feature>
<dbReference type="SUPFAM" id="SSF53335">
    <property type="entry name" value="S-adenosyl-L-methionine-dependent methyltransferases"/>
    <property type="match status" value="1"/>
</dbReference>
<comment type="caution">
    <text evidence="2">The sequence shown here is derived from an EMBL/GenBank/DDBJ whole genome shotgun (WGS) entry which is preliminary data.</text>
</comment>
<proteinExistence type="predicted"/>
<dbReference type="Gene3D" id="3.40.50.150">
    <property type="entry name" value="Vaccinia Virus protein VP39"/>
    <property type="match status" value="1"/>
</dbReference>
<sequence>MAVVYHRHAYGDRDRRDMDANDPSNDPSDDDGTNSDTSEDVVEVAPNEIPGYFQERGGRLFHSHGGCPYPLPVDAEEQQRLNGLSALVRRLIGDSSVGPVRDLLALAPGEQRRVVDLGTGTGQWVLDMAREFPHVRIYGVDIVPIATRYPPPNVTFEMHDIMTPLRYAAGSIDMVHARSITMAVSAFPRMFGRPLNSGMQVRDYRALIQEASRMLRRGGLFVSCEWARSPAMEDGSDVRVRAPRACAFFDAVRETLRVRRGLECVAAHIPQLLVESRRFISVETKAFHVPVGDWPNEPDRKELGRDLRELMVLYARSVFPLLSEGPSARYAGALVEDYIREIRSVSGMVATCYTVHARRV</sequence>
<keyword evidence="3" id="KW-1185">Reference proteome</keyword>
<dbReference type="InterPro" id="IPR029063">
    <property type="entry name" value="SAM-dependent_MTases_sf"/>
</dbReference>
<dbReference type="PANTHER" id="PTHR43591:SF110">
    <property type="entry name" value="RHODANESE DOMAIN-CONTAINING PROTEIN"/>
    <property type="match status" value="1"/>
</dbReference>
<dbReference type="PANTHER" id="PTHR43591">
    <property type="entry name" value="METHYLTRANSFERASE"/>
    <property type="match status" value="1"/>
</dbReference>
<accession>A0A1M2VUV1</accession>
<name>A0A1M2VUV1_TRAPU</name>
<dbReference type="Pfam" id="PF13489">
    <property type="entry name" value="Methyltransf_23"/>
    <property type="match status" value="1"/>
</dbReference>
<reference evidence="2 3" key="1">
    <citation type="submission" date="2016-10" db="EMBL/GenBank/DDBJ databases">
        <title>Genome sequence of the basidiomycete white-rot fungus Trametes pubescens.</title>
        <authorList>
            <person name="Makela M.R."/>
            <person name="Granchi Z."/>
            <person name="Peng M."/>
            <person name="De Vries R.P."/>
            <person name="Grigoriev I."/>
            <person name="Riley R."/>
            <person name="Hilden K."/>
        </authorList>
    </citation>
    <scope>NUCLEOTIDE SEQUENCE [LARGE SCALE GENOMIC DNA]</scope>
    <source>
        <strain evidence="2 3">FBCC735</strain>
    </source>
</reference>
<dbReference type="STRING" id="154538.A0A1M2VUV1"/>
<dbReference type="AlphaFoldDB" id="A0A1M2VUV1"/>
<dbReference type="EMBL" id="MNAD01000659">
    <property type="protein sequence ID" value="OJT11338.1"/>
    <property type="molecule type" value="Genomic_DNA"/>
</dbReference>
<dbReference type="OMA" id="CEKIGRT"/>
<evidence type="ECO:0008006" key="4">
    <source>
        <dbReference type="Google" id="ProtNLM"/>
    </source>
</evidence>
<evidence type="ECO:0000313" key="3">
    <source>
        <dbReference type="Proteomes" id="UP000184267"/>
    </source>
</evidence>
<dbReference type="CDD" id="cd02440">
    <property type="entry name" value="AdoMet_MTases"/>
    <property type="match status" value="1"/>
</dbReference>
<organism evidence="2 3">
    <name type="scientific">Trametes pubescens</name>
    <name type="common">White-rot fungus</name>
    <dbReference type="NCBI Taxonomy" id="154538"/>
    <lineage>
        <taxon>Eukaryota</taxon>
        <taxon>Fungi</taxon>
        <taxon>Dikarya</taxon>
        <taxon>Basidiomycota</taxon>
        <taxon>Agaricomycotina</taxon>
        <taxon>Agaricomycetes</taxon>
        <taxon>Polyporales</taxon>
        <taxon>Polyporaceae</taxon>
        <taxon>Trametes</taxon>
    </lineage>
</organism>